<evidence type="ECO:0000259" key="1">
    <source>
        <dbReference type="Pfam" id="PF24626"/>
    </source>
</evidence>
<keyword evidence="3" id="KW-1185">Reference proteome</keyword>
<dbReference type="Proteomes" id="UP001234989">
    <property type="component" value="Chromosome 4"/>
</dbReference>
<evidence type="ECO:0000313" key="3">
    <source>
        <dbReference type="Proteomes" id="UP001234989"/>
    </source>
</evidence>
<organism evidence="2 3">
    <name type="scientific">Solanum verrucosum</name>
    <dbReference type="NCBI Taxonomy" id="315347"/>
    <lineage>
        <taxon>Eukaryota</taxon>
        <taxon>Viridiplantae</taxon>
        <taxon>Streptophyta</taxon>
        <taxon>Embryophyta</taxon>
        <taxon>Tracheophyta</taxon>
        <taxon>Spermatophyta</taxon>
        <taxon>Magnoliopsida</taxon>
        <taxon>eudicotyledons</taxon>
        <taxon>Gunneridae</taxon>
        <taxon>Pentapetalae</taxon>
        <taxon>asterids</taxon>
        <taxon>lamiids</taxon>
        <taxon>Solanales</taxon>
        <taxon>Solanaceae</taxon>
        <taxon>Solanoideae</taxon>
        <taxon>Solaneae</taxon>
        <taxon>Solanum</taxon>
    </lineage>
</organism>
<dbReference type="EMBL" id="CP133615">
    <property type="protein sequence ID" value="WMV24727.1"/>
    <property type="molecule type" value="Genomic_DNA"/>
</dbReference>
<dbReference type="PANTHER" id="PTHR46148:SF60">
    <property type="entry name" value="CHROMO DOMAIN-CONTAINING PROTEIN"/>
    <property type="match status" value="1"/>
</dbReference>
<reference evidence="2" key="1">
    <citation type="submission" date="2023-08" db="EMBL/GenBank/DDBJ databases">
        <title>A de novo genome assembly of Solanum verrucosum Schlechtendal, a Mexican diploid species geographically isolated from the other diploid A-genome species in potato relatives.</title>
        <authorList>
            <person name="Hosaka K."/>
        </authorList>
    </citation>
    <scope>NUCLEOTIDE SEQUENCE</scope>
    <source>
        <tissue evidence="2">Young leaves</tissue>
    </source>
</reference>
<accession>A0AAF0TLB0</accession>
<name>A0AAF0TLB0_SOLVR</name>
<dbReference type="Pfam" id="PF24626">
    <property type="entry name" value="SH3_Tf2-1"/>
    <property type="match status" value="1"/>
</dbReference>
<dbReference type="InterPro" id="IPR056924">
    <property type="entry name" value="SH3_Tf2-1"/>
</dbReference>
<feature type="domain" description="Tf2-1-like SH3-like" evidence="1">
    <location>
        <begin position="9"/>
        <end position="59"/>
    </location>
</feature>
<gene>
    <name evidence="2" type="ORF">MTR67_018112</name>
</gene>
<evidence type="ECO:0000313" key="2">
    <source>
        <dbReference type="EMBL" id="WMV24727.1"/>
    </source>
</evidence>
<sequence length="117" mass="13438">MSPMNGVMIFGSTGKLSPRYIRLFEILWTVGEIAYELALPSMFSAIHLVFHVSMLNMYVYISDESHFLQYDVVEVDDHLSFIVLPTAIVSQNVRQLCSRDILVVKAFWRHLPTEEAT</sequence>
<dbReference type="PANTHER" id="PTHR46148">
    <property type="entry name" value="CHROMO DOMAIN-CONTAINING PROTEIN"/>
    <property type="match status" value="1"/>
</dbReference>
<dbReference type="AlphaFoldDB" id="A0AAF0TLB0"/>
<protein>
    <recommendedName>
        <fullName evidence="1">Tf2-1-like SH3-like domain-containing protein</fullName>
    </recommendedName>
</protein>
<proteinExistence type="predicted"/>